<dbReference type="EMBL" id="WJXB01000001">
    <property type="protein sequence ID" value="MRN51676.1"/>
    <property type="molecule type" value="Genomic_DNA"/>
</dbReference>
<dbReference type="InterPro" id="IPR008844">
    <property type="entry name" value="Spore_GerAC-like"/>
</dbReference>
<keyword evidence="11" id="KW-1185">Reference proteome</keyword>
<reference evidence="10 11" key="1">
    <citation type="submission" date="2019-11" db="EMBL/GenBank/DDBJ databases">
        <title>Paenibacillus monticola sp. nov., a novel PGPR strain isolated from mountain sample in China.</title>
        <authorList>
            <person name="Zhao Q."/>
            <person name="Li H.-P."/>
            <person name="Zhang J.-L."/>
        </authorList>
    </citation>
    <scope>NUCLEOTIDE SEQUENCE [LARGE SCALE GENOMIC DNA]</scope>
    <source>
        <strain evidence="10 11">LC-T2</strain>
    </source>
</reference>
<accession>A0A7X2H177</accession>
<proteinExistence type="inferred from homology"/>
<dbReference type="GO" id="GO:0009847">
    <property type="term" value="P:spore germination"/>
    <property type="evidence" value="ECO:0007669"/>
    <property type="project" value="InterPro"/>
</dbReference>
<dbReference type="Pfam" id="PF05504">
    <property type="entry name" value="Spore_GerAC"/>
    <property type="match status" value="1"/>
</dbReference>
<dbReference type="InterPro" id="IPR046953">
    <property type="entry name" value="Spore_GerAC-like_C"/>
</dbReference>
<protein>
    <submittedName>
        <fullName evidence="10">Ger(X)C family spore germination protein</fullName>
    </submittedName>
</protein>
<dbReference type="Proteomes" id="UP000463051">
    <property type="component" value="Unassembled WGS sequence"/>
</dbReference>
<dbReference type="NCBIfam" id="TIGR02887">
    <property type="entry name" value="spore_ger_x_C"/>
    <property type="match status" value="1"/>
</dbReference>
<comment type="subcellular location">
    <subcellularLocation>
        <location evidence="1">Membrane</location>
        <topology evidence="1">Lipid-anchor</topology>
    </subcellularLocation>
</comment>
<evidence type="ECO:0000256" key="5">
    <source>
        <dbReference type="ARBA" id="ARBA00023136"/>
    </source>
</evidence>
<name>A0A7X2H177_9BACL</name>
<dbReference type="Pfam" id="PF25198">
    <property type="entry name" value="Spore_GerAC_N"/>
    <property type="match status" value="1"/>
</dbReference>
<evidence type="ECO:0000313" key="11">
    <source>
        <dbReference type="Proteomes" id="UP000463051"/>
    </source>
</evidence>
<dbReference type="AlphaFoldDB" id="A0A7X2H177"/>
<keyword evidence="3" id="KW-0309">Germination</keyword>
<keyword evidence="5" id="KW-0472">Membrane</keyword>
<sequence>MKEQKHCIHKLRCLLLLPLLSTLLSGCWDDRELSELGIASGSAYDWEDNQWKATYQIINPSSGASGMGGGGGGSSSSPPFLTFAVKGKTIIEAIQRTNLTSVRELFTSHSRISILGESVARRGVNQIIDLFLRKQDARDTVYVFIAKGNAGRILDQLMQLTKNQGAGIQLMIEQESKLLSYYPSVRMFELAMALSSESGSAVIPEIRLTGKDIMDETSETGRTDLPSRLVLGRLAVLKGEKMVGWLSQKQAFGLTFITSKIKMANISFATHPQTSDKIDGSFILQKSATTVHPIWAKDHFIMDVNIKGSGVITEIGSAMDLNDRASISQMEKSIENHVLELIENSWQTVKQLNADVTGFAVKIHRSDRKRWKQIKKDKSWDTVFQQIEIRPHVSIKIERMGLSNKSFKSIEQD</sequence>
<keyword evidence="4" id="KW-0732">Signal</keyword>
<organism evidence="10 11">
    <name type="scientific">Paenibacillus monticola</name>
    <dbReference type="NCBI Taxonomy" id="2666075"/>
    <lineage>
        <taxon>Bacteria</taxon>
        <taxon>Bacillati</taxon>
        <taxon>Bacillota</taxon>
        <taxon>Bacilli</taxon>
        <taxon>Bacillales</taxon>
        <taxon>Paenibacillaceae</taxon>
        <taxon>Paenibacillus</taxon>
    </lineage>
</organism>
<evidence type="ECO:0000259" key="9">
    <source>
        <dbReference type="Pfam" id="PF25198"/>
    </source>
</evidence>
<dbReference type="PANTHER" id="PTHR35789">
    <property type="entry name" value="SPORE GERMINATION PROTEIN B3"/>
    <property type="match status" value="1"/>
</dbReference>
<dbReference type="InterPro" id="IPR057336">
    <property type="entry name" value="GerAC_N"/>
</dbReference>
<evidence type="ECO:0000256" key="7">
    <source>
        <dbReference type="ARBA" id="ARBA00023288"/>
    </source>
</evidence>
<evidence type="ECO:0000259" key="8">
    <source>
        <dbReference type="Pfam" id="PF05504"/>
    </source>
</evidence>
<evidence type="ECO:0000313" key="10">
    <source>
        <dbReference type="EMBL" id="MRN51676.1"/>
    </source>
</evidence>
<evidence type="ECO:0000256" key="3">
    <source>
        <dbReference type="ARBA" id="ARBA00022544"/>
    </source>
</evidence>
<evidence type="ECO:0000256" key="2">
    <source>
        <dbReference type="ARBA" id="ARBA00007886"/>
    </source>
</evidence>
<feature type="domain" description="Spore germination GerAC-like C-terminal" evidence="8">
    <location>
        <begin position="234"/>
        <end position="401"/>
    </location>
</feature>
<dbReference type="GO" id="GO:0016020">
    <property type="term" value="C:membrane"/>
    <property type="evidence" value="ECO:0007669"/>
    <property type="project" value="UniProtKB-SubCell"/>
</dbReference>
<dbReference type="RefSeq" id="WP_154116430.1">
    <property type="nucleotide sequence ID" value="NZ_WJXB01000001.1"/>
</dbReference>
<gene>
    <name evidence="10" type="ORF">GJB61_01460</name>
</gene>
<evidence type="ECO:0000256" key="6">
    <source>
        <dbReference type="ARBA" id="ARBA00023139"/>
    </source>
</evidence>
<dbReference type="PROSITE" id="PS51257">
    <property type="entry name" value="PROKAR_LIPOPROTEIN"/>
    <property type="match status" value="1"/>
</dbReference>
<dbReference type="Gene3D" id="3.30.300.210">
    <property type="entry name" value="Nutrient germinant receptor protein C, domain 3"/>
    <property type="match status" value="1"/>
</dbReference>
<dbReference type="PANTHER" id="PTHR35789:SF1">
    <property type="entry name" value="SPORE GERMINATION PROTEIN B3"/>
    <property type="match status" value="1"/>
</dbReference>
<comment type="caution">
    <text evidence="10">The sequence shown here is derived from an EMBL/GenBank/DDBJ whole genome shotgun (WGS) entry which is preliminary data.</text>
</comment>
<evidence type="ECO:0000256" key="1">
    <source>
        <dbReference type="ARBA" id="ARBA00004635"/>
    </source>
</evidence>
<keyword evidence="6" id="KW-0564">Palmitate</keyword>
<comment type="similarity">
    <text evidence="2">Belongs to the GerABKC lipoprotein family.</text>
</comment>
<evidence type="ECO:0000256" key="4">
    <source>
        <dbReference type="ARBA" id="ARBA00022729"/>
    </source>
</evidence>
<keyword evidence="7" id="KW-0449">Lipoprotein</keyword>
<dbReference type="InterPro" id="IPR038501">
    <property type="entry name" value="Spore_GerAC_C_sf"/>
</dbReference>
<feature type="domain" description="Spore germination protein N-terminal" evidence="9">
    <location>
        <begin position="29"/>
        <end position="207"/>
    </location>
</feature>